<comment type="caution">
    <text evidence="1">The sequence shown here is derived from an EMBL/GenBank/DDBJ whole genome shotgun (WGS) entry which is preliminary data.</text>
</comment>
<dbReference type="InterPro" id="IPR022254">
    <property type="entry name" value="DUF3775"/>
</dbReference>
<accession>A0ABW8JD62</accession>
<keyword evidence="2" id="KW-1185">Reference proteome</keyword>
<gene>
    <name evidence="1" type="ORF">ISP15_01605</name>
</gene>
<proteinExistence type="predicted"/>
<organism evidence="1 2">
    <name type="scientific">Dyella jejuensis</name>
    <dbReference type="NCBI Taxonomy" id="1432009"/>
    <lineage>
        <taxon>Bacteria</taxon>
        <taxon>Pseudomonadati</taxon>
        <taxon>Pseudomonadota</taxon>
        <taxon>Gammaproteobacteria</taxon>
        <taxon>Lysobacterales</taxon>
        <taxon>Rhodanobacteraceae</taxon>
        <taxon>Dyella</taxon>
    </lineage>
</organism>
<sequence length="244" mass="27596">MYVKKLVDDIRLDFDFNLSLNRYRDLIARIIFGRPYSAAMAAEQAGKLATSKVDDELVESLREDYGRAVSDLARVAHRHVNALTFAFSYLRPIAVFEIASISAQRAAVRAPDEYRIDDYFNAPPDSPFAQKGRLGDDLEERIAQLDYDAQLELQALMFLGRGDSGDDYAGALEYAKKMRDRHIPDYLAAKQTLHWMLADGLRMVGKPGEDILALYPAMQQWSRYHATEEEDDESLGLQPIGSLL</sequence>
<dbReference type="RefSeq" id="WP_404544346.1">
    <property type="nucleotide sequence ID" value="NZ_JADIKJ010000001.1"/>
</dbReference>
<evidence type="ECO:0000313" key="1">
    <source>
        <dbReference type="EMBL" id="MFK2899029.1"/>
    </source>
</evidence>
<protein>
    <submittedName>
        <fullName evidence="1">DUF3775 domain-containing protein</fullName>
    </submittedName>
</protein>
<dbReference type="Proteomes" id="UP001620461">
    <property type="component" value="Unassembled WGS sequence"/>
</dbReference>
<dbReference type="Pfam" id="PF12616">
    <property type="entry name" value="DUF3775"/>
    <property type="match status" value="1"/>
</dbReference>
<name>A0ABW8JD62_9GAMM</name>
<reference evidence="1 2" key="1">
    <citation type="submission" date="2020-10" db="EMBL/GenBank/DDBJ databases">
        <title>Phylogeny of dyella-like bacteria.</title>
        <authorList>
            <person name="Fu J."/>
        </authorList>
    </citation>
    <scope>NUCLEOTIDE SEQUENCE [LARGE SCALE GENOMIC DNA]</scope>
    <source>
        <strain evidence="1 2">JP1</strain>
    </source>
</reference>
<evidence type="ECO:0000313" key="2">
    <source>
        <dbReference type="Proteomes" id="UP001620461"/>
    </source>
</evidence>
<dbReference type="EMBL" id="JADIKJ010000001">
    <property type="protein sequence ID" value="MFK2899029.1"/>
    <property type="molecule type" value="Genomic_DNA"/>
</dbReference>